<comment type="similarity">
    <text evidence="15">Belongs to the helicase family. UvrD subfamily.</text>
</comment>
<keyword evidence="4 15" id="KW-0227">DNA damage</keyword>
<feature type="domain" description="UvrD-like helicase C-terminal" evidence="18">
    <location>
        <begin position="503"/>
        <end position="789"/>
    </location>
</feature>
<dbReference type="AlphaFoldDB" id="A0A554XFE8"/>
<dbReference type="InterPro" id="IPR014016">
    <property type="entry name" value="UvrD-like_ATP-bd"/>
</dbReference>
<keyword evidence="5 15" id="KW-0378">Hydrolase</keyword>
<keyword evidence="12 15" id="KW-0413">Isomerase</keyword>
<dbReference type="InterPro" id="IPR038726">
    <property type="entry name" value="PDDEXK_AddAB-type"/>
</dbReference>
<keyword evidence="10 15" id="KW-0238">DNA-binding</keyword>
<accession>A0A554XFE8</accession>
<dbReference type="PROSITE" id="PS51217">
    <property type="entry name" value="UVRD_HELICASE_CTER"/>
    <property type="match status" value="1"/>
</dbReference>
<dbReference type="InterPro" id="IPR027417">
    <property type="entry name" value="P-loop_NTPase"/>
</dbReference>
<dbReference type="NCBIfam" id="TIGR00609">
    <property type="entry name" value="recB"/>
    <property type="match status" value="1"/>
</dbReference>
<sequence>MNDLCVTSFPLRGSQLIEASAGAGKTWTIAMLYVRLVLGPHPGADTALPPLLPPQIRVVTFTDAATQELKLRIGQRLAQAAHVFAADASCTTWPPELQALADLRALYPPHTWPHLARRLRLAADGMDEAAISTLHGWALRTLREAAFASGMPFTLELLTDTRALQEQAIDDLWRVHYAGLPPALAASVAAVWPHADALAQALTPVLRHAERWAAQWPGLAGQTLPQVLQQAEQARQTALAPWKARARTSAEAALAVLDQHGAPKALGKSADVRRWLQTLRDWADTDDHRPPDLKTGAQRFTADFRDRTPDLPAAWRALDLWDTVPALGQALAHLPSPHGWLLRHAAVWVQQRLDALLAERDATDYDGLLRRLADALDAPGGAELAQRLRTQQPVALVDEFQDTDPVQLRILDRIYGLHGTDADRALILIGDPKQAIYAFRQADIHSYLQARRACAGRLWRLGTNWRSSDAMVQAVNTLFGLAEARQPMGAFRFRHHADNPVPFEPARAQGRSERWQAGRHAAPLPALTLAHVLPTDGACWNQERLRAAVAAACAQTLTRWLTEADADRRGFYDPAHDQWQPLRPGDITVLVNTRDEAAAVQAALDACGVASVYLSERESVYASDEAATLQRWLHACVHPRDTGAVRAALADPCLNLSPGELHAWVHDEVRWETTLERFERYHRWLHERGVLPVVRALLHDFDVAHRLLDTSGAAHDGHRRLTNLLHLAELLQQAAARLSGPQALLRYLHRARAVATDAPPSTDELSNPLLRLDDERERVRVVTVHKSKGLEYPVVFYPFAMVARVIDSKNGKDPTTLLWHDENGAAHVTLNDEGPQWWTALARADEERLAEELRRFYVAVTRARHALWLGTAATDRLGRSALGYLLGLPDTADDAALQAALQALAARRPRDIVVDTMADGETTLRWRPPTGAARAATGSACYAPRREQTRWWTASYSALLAEPDAPAAAAAGVAPVPADDPEEAPTDAWLAEWRATDGGRDQAAPAPLGLGADGAPAAAWHAWPAGAAAGSALHAALQHCAHHGFAPRQGPALADVAAAALRASGEPWANDAQRAATLAAWMQAIITTPLPWPGAAPAALHAVGRTQAEMEFWLGVATVPARRIDALLHEAVPLKAPRAPVRDVSLNGLLKGYIDLVVEHEGRYYVLDHKSNRLGADDDAYAPAALDAAVAAHRYDLQAVLYLLALHRLLRQRLIAYDPARHLGGALVVFWRGLGHASRGAWALPAPVALIERLDALLAPMEAAA</sequence>
<dbReference type="InterPro" id="IPR004586">
    <property type="entry name" value="RecB"/>
</dbReference>
<comment type="function">
    <text evidence="15">A helicase/nuclease that prepares dsDNA breaks (DSB) for recombinational DNA repair. Binds to DSBs and unwinds DNA via a highly rapid and processive ATP-dependent bidirectional helicase activity. Unwinds dsDNA until it encounters a Chi (crossover hotspot instigator) sequence from the 3' direction. Cuts ssDNA a few nucleotides 3' to the Chi site. The properties and activities of the enzyme are changed at Chi. The Chi-altered holoenzyme produces a long 3'-ssDNA overhang and facilitates RecA-binding to the ssDNA for homologous DNA recombination and repair. Holoenzyme degrades any linearized DNA that is unable to undergo homologous recombination. In the holoenzyme this subunit contributes ATPase, 3'-5' helicase, exonuclease activity and loads RecA onto ssDNA.</text>
</comment>
<keyword evidence="6 15" id="KW-0347">Helicase</keyword>
<keyword evidence="20" id="KW-1185">Reference proteome</keyword>
<evidence type="ECO:0000256" key="7">
    <source>
        <dbReference type="ARBA" id="ARBA00022839"/>
    </source>
</evidence>
<evidence type="ECO:0000256" key="13">
    <source>
        <dbReference type="ARBA" id="ARBA00034617"/>
    </source>
</evidence>
<evidence type="ECO:0000256" key="1">
    <source>
        <dbReference type="ARBA" id="ARBA00022722"/>
    </source>
</evidence>
<protein>
    <recommendedName>
        <fullName evidence="15">RecBCD enzyme subunit RecB</fullName>
        <ecNumber evidence="15">3.1.11.5</ecNumber>
        <ecNumber evidence="15">5.6.2.4</ecNumber>
    </recommendedName>
    <alternativeName>
        <fullName evidence="15">DNA 3'-5' helicase subunit RecB</fullName>
    </alternativeName>
    <alternativeName>
        <fullName evidence="15">Exonuclease V subunit RecB</fullName>
        <shortName evidence="15">ExoV subunit RecB</shortName>
    </alternativeName>
    <alternativeName>
        <fullName evidence="15">Helicase/nuclease RecBCD subunit RecB</fullName>
    </alternativeName>
</protein>
<feature type="binding site" evidence="15">
    <location>
        <position position="1034"/>
    </location>
    <ligand>
        <name>Mg(2+)</name>
        <dbReference type="ChEBI" id="CHEBI:18420"/>
    </ligand>
</feature>
<feature type="binding site" evidence="15">
    <location>
        <position position="1155"/>
    </location>
    <ligand>
        <name>Mg(2+)</name>
        <dbReference type="ChEBI" id="CHEBI:18420"/>
    </ligand>
</feature>
<dbReference type="GO" id="GO:0000287">
    <property type="term" value="F:magnesium ion binding"/>
    <property type="evidence" value="ECO:0007669"/>
    <property type="project" value="UniProtKB-UniRule"/>
</dbReference>
<dbReference type="PANTHER" id="PTHR11070">
    <property type="entry name" value="UVRD / RECB / PCRA DNA HELICASE FAMILY MEMBER"/>
    <property type="match status" value="1"/>
</dbReference>
<dbReference type="OrthoDB" id="5905204at2"/>
<keyword evidence="3 15" id="KW-0547">Nucleotide-binding</keyword>
<evidence type="ECO:0000256" key="6">
    <source>
        <dbReference type="ARBA" id="ARBA00022806"/>
    </source>
</evidence>
<organism evidence="19 20">
    <name type="scientific">Tepidimonas charontis</name>
    <dbReference type="NCBI Taxonomy" id="2267262"/>
    <lineage>
        <taxon>Bacteria</taxon>
        <taxon>Pseudomonadati</taxon>
        <taxon>Pseudomonadota</taxon>
        <taxon>Betaproteobacteria</taxon>
        <taxon>Burkholderiales</taxon>
        <taxon>Tepidimonas</taxon>
    </lineage>
</organism>
<dbReference type="EMBL" id="VJON01000017">
    <property type="protein sequence ID" value="TSE34550.1"/>
    <property type="molecule type" value="Genomic_DNA"/>
</dbReference>
<evidence type="ECO:0000256" key="16">
    <source>
        <dbReference type="PROSITE-ProRule" id="PRU00560"/>
    </source>
</evidence>
<evidence type="ECO:0000256" key="4">
    <source>
        <dbReference type="ARBA" id="ARBA00022763"/>
    </source>
</evidence>
<dbReference type="PANTHER" id="PTHR11070:SF23">
    <property type="entry name" value="RECBCD ENZYME SUBUNIT RECB"/>
    <property type="match status" value="1"/>
</dbReference>
<dbReference type="EC" id="3.1.11.5" evidence="15"/>
<dbReference type="RefSeq" id="WP_161595468.1">
    <property type="nucleotide sequence ID" value="NZ_VJON01000017.1"/>
</dbReference>
<dbReference type="InterPro" id="IPR014017">
    <property type="entry name" value="DNA_helicase_UvrD-like_C"/>
</dbReference>
<feature type="region of interest" description="Nuclease activity, interacts with RecD and RecA" evidence="15">
    <location>
        <begin position="950"/>
        <end position="1265"/>
    </location>
</feature>
<dbReference type="GO" id="GO:0016887">
    <property type="term" value="F:ATP hydrolysis activity"/>
    <property type="evidence" value="ECO:0007669"/>
    <property type="project" value="RHEA"/>
</dbReference>
<keyword evidence="11 15" id="KW-0234">DNA repair</keyword>
<name>A0A554XFE8_9BURK</name>
<dbReference type="Pfam" id="PF00580">
    <property type="entry name" value="UvrD-helicase"/>
    <property type="match status" value="1"/>
</dbReference>
<dbReference type="Gene3D" id="1.10.3170.10">
    <property type="entry name" value="Recbcd, chain B, domain 2"/>
    <property type="match status" value="1"/>
</dbReference>
<dbReference type="EC" id="5.6.2.4" evidence="15"/>
<evidence type="ECO:0000256" key="11">
    <source>
        <dbReference type="ARBA" id="ARBA00023204"/>
    </source>
</evidence>
<dbReference type="Gene3D" id="3.40.50.300">
    <property type="entry name" value="P-loop containing nucleotide triphosphate hydrolases"/>
    <property type="match status" value="2"/>
</dbReference>
<comment type="domain">
    <text evidence="15">The C-terminal domain has nuclease activity and interacts with RecD. It interacts with RecA, facilitating its loading onto ssDNA.</text>
</comment>
<dbReference type="SUPFAM" id="SSF52540">
    <property type="entry name" value="P-loop containing nucleoside triphosphate hydrolases"/>
    <property type="match status" value="1"/>
</dbReference>
<dbReference type="Pfam" id="PF12705">
    <property type="entry name" value="PDDEXK_1"/>
    <property type="match status" value="1"/>
</dbReference>
<dbReference type="GO" id="GO:0005829">
    <property type="term" value="C:cytosol"/>
    <property type="evidence" value="ECO:0007669"/>
    <property type="project" value="TreeGrafter"/>
</dbReference>
<reference evidence="19 20" key="1">
    <citation type="submission" date="2019-07" db="EMBL/GenBank/DDBJ databases">
        <title>Tepidimonas charontis SPSP-6 draft genome.</title>
        <authorList>
            <person name="Da Costa M.S."/>
            <person name="Froufe H.J.C."/>
            <person name="Egas C."/>
            <person name="Albuquerque L."/>
        </authorList>
    </citation>
    <scope>NUCLEOTIDE SEQUENCE [LARGE SCALE GENOMIC DNA]</scope>
    <source>
        <strain evidence="19 20">SPSP-6</strain>
    </source>
</reference>
<dbReference type="HAMAP" id="MF_01485">
    <property type="entry name" value="RecB"/>
    <property type="match status" value="1"/>
</dbReference>
<evidence type="ECO:0000256" key="2">
    <source>
        <dbReference type="ARBA" id="ARBA00022723"/>
    </source>
</evidence>
<keyword evidence="2 15" id="KW-0479">Metal-binding</keyword>
<evidence type="ECO:0000256" key="8">
    <source>
        <dbReference type="ARBA" id="ARBA00022840"/>
    </source>
</evidence>
<keyword evidence="1 15" id="KW-0540">Nuclease</keyword>
<comment type="miscellaneous">
    <text evidence="15">In the RecBCD complex, RecB has a slow 3'-5' helicase, an exonuclease activity and loads RecA onto ssDNA, RecD has a fast 5'-3' helicase activity, while RecC stimulates the ATPase and processivity of the RecB helicase and contributes to recognition of the Chi site.</text>
</comment>
<evidence type="ECO:0000256" key="3">
    <source>
        <dbReference type="ARBA" id="ARBA00022741"/>
    </source>
</evidence>
<dbReference type="Gene3D" id="1.10.486.10">
    <property type="entry name" value="PCRA, domain 4"/>
    <property type="match status" value="1"/>
</dbReference>
<dbReference type="InterPro" id="IPR011604">
    <property type="entry name" value="PDDEXK-like_dom_sf"/>
</dbReference>
<evidence type="ECO:0000256" key="9">
    <source>
        <dbReference type="ARBA" id="ARBA00022842"/>
    </source>
</evidence>
<dbReference type="GO" id="GO:0005524">
    <property type="term" value="F:ATP binding"/>
    <property type="evidence" value="ECO:0007669"/>
    <property type="project" value="UniProtKB-UniRule"/>
</dbReference>
<evidence type="ECO:0000256" key="10">
    <source>
        <dbReference type="ARBA" id="ARBA00023125"/>
    </source>
</evidence>
<evidence type="ECO:0000313" key="20">
    <source>
        <dbReference type="Proteomes" id="UP000318294"/>
    </source>
</evidence>
<evidence type="ECO:0000259" key="17">
    <source>
        <dbReference type="PROSITE" id="PS51198"/>
    </source>
</evidence>
<dbReference type="Pfam" id="PF13361">
    <property type="entry name" value="UvrD_C"/>
    <property type="match status" value="1"/>
</dbReference>
<keyword evidence="7 15" id="KW-0269">Exonuclease</keyword>
<comment type="catalytic activity">
    <reaction evidence="15">
        <text>Exonucleolytic cleavage (in the presence of ATP) in either 5'- to 3'- or 3'- to 5'-direction to yield 5'-phosphooligonucleotides.</text>
        <dbReference type="EC" id="3.1.11.5"/>
    </reaction>
</comment>
<dbReference type="InterPro" id="IPR011335">
    <property type="entry name" value="Restrct_endonuc-II-like"/>
</dbReference>
<evidence type="ECO:0000313" key="19">
    <source>
        <dbReference type="EMBL" id="TSE34550.1"/>
    </source>
</evidence>
<evidence type="ECO:0000256" key="15">
    <source>
        <dbReference type="HAMAP-Rule" id="MF_01485"/>
    </source>
</evidence>
<dbReference type="GO" id="GO:0003677">
    <property type="term" value="F:DNA binding"/>
    <property type="evidence" value="ECO:0007669"/>
    <property type="project" value="UniProtKB-UniRule"/>
</dbReference>
<comment type="catalytic activity">
    <reaction evidence="13 15">
        <text>Couples ATP hydrolysis with the unwinding of duplex DNA by translocating in the 3'-5' direction.</text>
        <dbReference type="EC" id="5.6.2.4"/>
    </reaction>
</comment>
<evidence type="ECO:0000256" key="14">
    <source>
        <dbReference type="ARBA" id="ARBA00048988"/>
    </source>
</evidence>
<comment type="caution">
    <text evidence="19">The sequence shown here is derived from an EMBL/GenBank/DDBJ whole genome shotgun (WGS) entry which is preliminary data.</text>
</comment>
<dbReference type="Proteomes" id="UP000318294">
    <property type="component" value="Unassembled WGS sequence"/>
</dbReference>
<dbReference type="GO" id="GO:0009338">
    <property type="term" value="C:exodeoxyribonuclease V complex"/>
    <property type="evidence" value="ECO:0007669"/>
    <property type="project" value="TreeGrafter"/>
</dbReference>
<keyword evidence="8 15" id="KW-0067">ATP-binding</keyword>
<evidence type="ECO:0000256" key="12">
    <source>
        <dbReference type="ARBA" id="ARBA00023235"/>
    </source>
</evidence>
<dbReference type="GO" id="GO:0000724">
    <property type="term" value="P:double-strand break repair via homologous recombination"/>
    <property type="evidence" value="ECO:0007669"/>
    <property type="project" value="UniProtKB-UniRule"/>
</dbReference>
<evidence type="ECO:0000256" key="5">
    <source>
        <dbReference type="ARBA" id="ARBA00022801"/>
    </source>
</evidence>
<dbReference type="PROSITE" id="PS51198">
    <property type="entry name" value="UVRD_HELICASE_ATP_BIND"/>
    <property type="match status" value="1"/>
</dbReference>
<dbReference type="SUPFAM" id="SSF52980">
    <property type="entry name" value="Restriction endonuclease-like"/>
    <property type="match status" value="1"/>
</dbReference>
<feature type="region of interest" description="DNA-binding and helicase activity, interacts with RecC" evidence="15">
    <location>
        <begin position="1"/>
        <end position="898"/>
    </location>
</feature>
<gene>
    <name evidence="15 19" type="primary">recB</name>
    <name evidence="19" type="ORF">Tchar_01320</name>
</gene>
<dbReference type="InterPro" id="IPR000212">
    <property type="entry name" value="DNA_helicase_UvrD/REP"/>
</dbReference>
<feature type="domain" description="UvrD-like helicase ATP-binding" evidence="17">
    <location>
        <begin position="1"/>
        <end position="468"/>
    </location>
</feature>
<feature type="binding site" evidence="16">
    <location>
        <begin position="19"/>
        <end position="26"/>
    </location>
    <ligand>
        <name>ATP</name>
        <dbReference type="ChEBI" id="CHEBI:30616"/>
    </ligand>
</feature>
<evidence type="ECO:0000259" key="18">
    <source>
        <dbReference type="PROSITE" id="PS51217"/>
    </source>
</evidence>
<proteinExistence type="inferred from homology"/>
<comment type="domain">
    <text evidence="15">The N-terminal DNA-binding domain is a ssDNA-dependent ATPase and has ATP-dependent 3'-5' helicase function. This domain interacts with RecC.</text>
</comment>
<dbReference type="Gene3D" id="3.90.320.10">
    <property type="match status" value="1"/>
</dbReference>
<dbReference type="GO" id="GO:0008854">
    <property type="term" value="F:exodeoxyribonuclease V activity"/>
    <property type="evidence" value="ECO:0007669"/>
    <property type="project" value="UniProtKB-EC"/>
</dbReference>
<feature type="binding site" evidence="15">
    <location>
        <position position="1168"/>
    </location>
    <ligand>
        <name>Mg(2+)</name>
        <dbReference type="ChEBI" id="CHEBI:18420"/>
    </ligand>
</feature>
<comment type="subunit">
    <text evidence="15">Heterotrimer of RecB, RecC and RecD. All subunits contribute to DNA-binding. Interacts with RecA.</text>
</comment>
<feature type="active site" description="For nuclease activity" evidence="15">
    <location>
        <position position="1168"/>
    </location>
</feature>
<keyword evidence="9 15" id="KW-0460">Magnesium</keyword>
<dbReference type="GO" id="GO:0043138">
    <property type="term" value="F:3'-5' DNA helicase activity"/>
    <property type="evidence" value="ECO:0007669"/>
    <property type="project" value="UniProtKB-UniRule"/>
</dbReference>
<comment type="catalytic activity">
    <reaction evidence="14 15">
        <text>ATP + H2O = ADP + phosphate + H(+)</text>
        <dbReference type="Rhea" id="RHEA:13065"/>
        <dbReference type="ChEBI" id="CHEBI:15377"/>
        <dbReference type="ChEBI" id="CHEBI:15378"/>
        <dbReference type="ChEBI" id="CHEBI:30616"/>
        <dbReference type="ChEBI" id="CHEBI:43474"/>
        <dbReference type="ChEBI" id="CHEBI:456216"/>
        <dbReference type="EC" id="5.6.2.4"/>
    </reaction>
</comment>
<comment type="cofactor">
    <cofactor evidence="15">
        <name>Mg(2+)</name>
        <dbReference type="ChEBI" id="CHEBI:18420"/>
    </cofactor>
    <text evidence="15">Binds 1 Mg(2+) ion per subunit.</text>
</comment>